<dbReference type="Pfam" id="PF04893">
    <property type="entry name" value="Yip1"/>
    <property type="match status" value="1"/>
</dbReference>
<reference evidence="7" key="1">
    <citation type="journal article" date="2020" name="mSystems">
        <title>Genome- and Community-Level Interaction Insights into Carbon Utilization and Element Cycling Functions of Hydrothermarchaeota in Hydrothermal Sediment.</title>
        <authorList>
            <person name="Zhou Z."/>
            <person name="Liu Y."/>
            <person name="Xu W."/>
            <person name="Pan J."/>
            <person name="Luo Z.H."/>
            <person name="Li M."/>
        </authorList>
    </citation>
    <scope>NUCLEOTIDE SEQUENCE [LARGE SCALE GENOMIC DNA]</scope>
    <source>
        <strain evidence="7">HyVt-237</strain>
    </source>
</reference>
<evidence type="ECO:0000256" key="1">
    <source>
        <dbReference type="ARBA" id="ARBA00004141"/>
    </source>
</evidence>
<sequence length="150" mass="16799">MKTLRPGIMMLYGVLGVIITVPLKMLVQAAIFQRFLPLVGGEAPFSKVLTVVTFANFISTLGNLVKVPVMLLSKTAEVHFDLSLLLGNPETKGYLYRLFTQIDIFTIWSLIVLGIGLSVTGKVERKKAYQVTFGLWLLYILLIPLLPFRR</sequence>
<evidence type="ECO:0000256" key="3">
    <source>
        <dbReference type="ARBA" id="ARBA00022989"/>
    </source>
</evidence>
<gene>
    <name evidence="7" type="ORF">ENG67_02605</name>
</gene>
<dbReference type="GO" id="GO:0016020">
    <property type="term" value="C:membrane"/>
    <property type="evidence" value="ECO:0007669"/>
    <property type="project" value="UniProtKB-SubCell"/>
</dbReference>
<dbReference type="InterPro" id="IPR006977">
    <property type="entry name" value="Yip1_dom"/>
</dbReference>
<comment type="caution">
    <text evidence="7">The sequence shown here is derived from an EMBL/GenBank/DDBJ whole genome shotgun (WGS) entry which is preliminary data.</text>
</comment>
<dbReference type="EMBL" id="DRBW01000099">
    <property type="protein sequence ID" value="HDM90081.1"/>
    <property type="molecule type" value="Genomic_DNA"/>
</dbReference>
<dbReference type="Proteomes" id="UP000885931">
    <property type="component" value="Unassembled WGS sequence"/>
</dbReference>
<evidence type="ECO:0000256" key="5">
    <source>
        <dbReference type="SAM" id="Phobius"/>
    </source>
</evidence>
<proteinExistence type="predicted"/>
<accession>A0A7C0X921</accession>
<evidence type="ECO:0000259" key="6">
    <source>
        <dbReference type="Pfam" id="PF04893"/>
    </source>
</evidence>
<feature type="transmembrane region" description="Helical" evidence="5">
    <location>
        <begin position="128"/>
        <end position="148"/>
    </location>
</feature>
<keyword evidence="3 5" id="KW-1133">Transmembrane helix</keyword>
<keyword evidence="4 5" id="KW-0472">Membrane</keyword>
<name>A0A7C0X921_UNCW3</name>
<keyword evidence="2 5" id="KW-0812">Transmembrane</keyword>
<dbReference type="AlphaFoldDB" id="A0A7C0X921"/>
<comment type="subcellular location">
    <subcellularLocation>
        <location evidence="1">Membrane</location>
        <topology evidence="1">Multi-pass membrane protein</topology>
    </subcellularLocation>
</comment>
<evidence type="ECO:0000256" key="4">
    <source>
        <dbReference type="ARBA" id="ARBA00023136"/>
    </source>
</evidence>
<evidence type="ECO:0000256" key="2">
    <source>
        <dbReference type="ARBA" id="ARBA00022692"/>
    </source>
</evidence>
<protein>
    <recommendedName>
        <fullName evidence="6">Yip1 domain-containing protein</fullName>
    </recommendedName>
</protein>
<feature type="domain" description="Yip1" evidence="6">
    <location>
        <begin position="10"/>
        <end position="143"/>
    </location>
</feature>
<evidence type="ECO:0000313" key="7">
    <source>
        <dbReference type="EMBL" id="HDM90081.1"/>
    </source>
</evidence>
<feature type="transmembrane region" description="Helical" evidence="5">
    <location>
        <begin position="45"/>
        <end position="65"/>
    </location>
</feature>
<feature type="transmembrane region" description="Helical" evidence="5">
    <location>
        <begin position="94"/>
        <end position="116"/>
    </location>
</feature>
<organism evidence="7">
    <name type="scientific">candidate division WOR-3 bacterium</name>
    <dbReference type="NCBI Taxonomy" id="2052148"/>
    <lineage>
        <taxon>Bacteria</taxon>
        <taxon>Bacteria division WOR-3</taxon>
    </lineage>
</organism>